<keyword evidence="2" id="KW-1185">Reference proteome</keyword>
<gene>
    <name evidence="1" type="ORF">ACFOZ4_17320</name>
</gene>
<reference evidence="2" key="1">
    <citation type="journal article" date="2019" name="Int. J. Syst. Evol. Microbiol.">
        <title>The Global Catalogue of Microorganisms (GCM) 10K type strain sequencing project: providing services to taxonomists for standard genome sequencing and annotation.</title>
        <authorList>
            <consortium name="The Broad Institute Genomics Platform"/>
            <consortium name="The Broad Institute Genome Sequencing Center for Infectious Disease"/>
            <person name="Wu L."/>
            <person name="Ma J."/>
        </authorList>
    </citation>
    <scope>NUCLEOTIDE SEQUENCE [LARGE SCALE GENOMIC DNA]</scope>
    <source>
        <strain evidence="2">CGMCC 4.7289</strain>
    </source>
</reference>
<evidence type="ECO:0000313" key="1">
    <source>
        <dbReference type="EMBL" id="MFC4132370.1"/>
    </source>
</evidence>
<evidence type="ECO:0000313" key="2">
    <source>
        <dbReference type="Proteomes" id="UP001595816"/>
    </source>
</evidence>
<dbReference type="RefSeq" id="WP_253753366.1">
    <property type="nucleotide sequence ID" value="NZ_JAMZDZ010000001.1"/>
</dbReference>
<name>A0ABV8LNP1_9ACTN</name>
<evidence type="ECO:0008006" key="3">
    <source>
        <dbReference type="Google" id="ProtNLM"/>
    </source>
</evidence>
<sequence>MEQPDEFRQLADYLGTDSADAVRGWCRANGHRVRVPRPPWRSSDGYSGAWLHSLLVDRGRVSYKVLVKRIPPWPENPSSPGWPTGEPARHRFFLDDDPTGFARDHLVGQRFDALTTQSGHVLMFQDLAADGGTTVPLAEVPPERLADACALVLGGVTGSWNDYRLSRPSVSVSRFLHDEVGATVASGGTLNGWARRAGLLDIRDAWLMVDPAGPVLPNPLPSAAGHWWDGTPPPIDVLSGRTHGDLHLLNVLIPVTPDGVPDLGAYRIIDLATARETGSLTRDLVTMLLSAIGGGLDSLPEDRWQPLIRHLLDLGRGDGPEPPFAVTTALCETFARTVSRTRTGSTGAWQLQYWLSLQALGLAFTAYARFRPAVRWWFFQLAAYAAGAALRVLAPGRVAPRTARLVPNPFQVGQTATDQTGTPLSAYDRKMPEPDDEAGLVALFNEAVRLEATDTALALRRYQQVFVRARSVLGADHQVTVRAEAALRRWDLRR</sequence>
<comment type="caution">
    <text evidence="1">The sequence shown here is derived from an EMBL/GenBank/DDBJ whole genome shotgun (WGS) entry which is preliminary data.</text>
</comment>
<proteinExistence type="predicted"/>
<organism evidence="1 2">
    <name type="scientific">Hamadaea flava</name>
    <dbReference type="NCBI Taxonomy" id="1742688"/>
    <lineage>
        <taxon>Bacteria</taxon>
        <taxon>Bacillati</taxon>
        <taxon>Actinomycetota</taxon>
        <taxon>Actinomycetes</taxon>
        <taxon>Micromonosporales</taxon>
        <taxon>Micromonosporaceae</taxon>
        <taxon>Hamadaea</taxon>
    </lineage>
</organism>
<dbReference type="Proteomes" id="UP001595816">
    <property type="component" value="Unassembled WGS sequence"/>
</dbReference>
<accession>A0ABV8LNP1</accession>
<dbReference type="EMBL" id="JBHSAY010000009">
    <property type="protein sequence ID" value="MFC4132370.1"/>
    <property type="molecule type" value="Genomic_DNA"/>
</dbReference>
<protein>
    <recommendedName>
        <fullName evidence="3">Aminoglycoside phosphotransferase domain-containing protein</fullName>
    </recommendedName>
</protein>